<evidence type="ECO:0000313" key="2">
    <source>
        <dbReference type="EMBL" id="CEM14395.1"/>
    </source>
</evidence>
<proteinExistence type="predicted"/>
<evidence type="ECO:0000256" key="1">
    <source>
        <dbReference type="SAM" id="MobiDB-lite"/>
    </source>
</evidence>
<dbReference type="VEuPathDB" id="CryptoDB:Cvel_418"/>
<organism evidence="2">
    <name type="scientific">Chromera velia CCMP2878</name>
    <dbReference type="NCBI Taxonomy" id="1169474"/>
    <lineage>
        <taxon>Eukaryota</taxon>
        <taxon>Sar</taxon>
        <taxon>Alveolata</taxon>
        <taxon>Colpodellida</taxon>
        <taxon>Chromeraceae</taxon>
        <taxon>Chromera</taxon>
    </lineage>
</organism>
<sequence length="212" mass="22858">MTPHPHLQQHTHGAEGDGYPGARWVTVCGFPLQDWREVKPRLEEKCADRIVSTRTVSGSAVMHIQFSTESSARTCLDLGKRYYDFIGDGFYFCAFEYSPERDAELQKVLQPRFSVAHSKGPRESPQTGAPTAGAKGGAGGLHEETGAVGARGAEVGHLKEGLFTLSNAAQLMFRSLPDVPEGGAAAGRSTDSTSGSSLLLWLYKQVFGSLEL</sequence>
<protein>
    <recommendedName>
        <fullName evidence="3">RRM domain-containing protein</fullName>
    </recommendedName>
</protein>
<dbReference type="AlphaFoldDB" id="A0A0G4FKH1"/>
<feature type="region of interest" description="Disordered" evidence="1">
    <location>
        <begin position="116"/>
        <end position="144"/>
    </location>
</feature>
<gene>
    <name evidence="2" type="ORF">Cvel_418</name>
</gene>
<name>A0A0G4FKH1_9ALVE</name>
<accession>A0A0G4FKH1</accession>
<dbReference type="EMBL" id="CDMZ01000441">
    <property type="protein sequence ID" value="CEM14395.1"/>
    <property type="molecule type" value="Genomic_DNA"/>
</dbReference>
<reference evidence="2" key="1">
    <citation type="submission" date="2014-11" db="EMBL/GenBank/DDBJ databases">
        <authorList>
            <person name="Otto D Thomas"/>
            <person name="Naeem Raeece"/>
        </authorList>
    </citation>
    <scope>NUCLEOTIDE SEQUENCE</scope>
</reference>
<evidence type="ECO:0008006" key="3">
    <source>
        <dbReference type="Google" id="ProtNLM"/>
    </source>
</evidence>